<keyword evidence="2" id="KW-1185">Reference proteome</keyword>
<proteinExistence type="predicted"/>
<comment type="caution">
    <text evidence="1">The sequence shown here is derived from an EMBL/GenBank/DDBJ whole genome shotgun (WGS) entry which is preliminary data.</text>
</comment>
<reference evidence="1" key="2">
    <citation type="submission" date="2022-01" db="EMBL/GenBank/DDBJ databases">
        <authorList>
            <person name="Yamashiro T."/>
            <person name="Shiraishi A."/>
            <person name="Satake H."/>
            <person name="Nakayama K."/>
        </authorList>
    </citation>
    <scope>NUCLEOTIDE SEQUENCE</scope>
</reference>
<evidence type="ECO:0000313" key="1">
    <source>
        <dbReference type="EMBL" id="GJT97879.1"/>
    </source>
</evidence>
<accession>A0ABQ5IDV8</accession>
<organism evidence="1 2">
    <name type="scientific">Tanacetum coccineum</name>
    <dbReference type="NCBI Taxonomy" id="301880"/>
    <lineage>
        <taxon>Eukaryota</taxon>
        <taxon>Viridiplantae</taxon>
        <taxon>Streptophyta</taxon>
        <taxon>Embryophyta</taxon>
        <taxon>Tracheophyta</taxon>
        <taxon>Spermatophyta</taxon>
        <taxon>Magnoliopsida</taxon>
        <taxon>eudicotyledons</taxon>
        <taxon>Gunneridae</taxon>
        <taxon>Pentapetalae</taxon>
        <taxon>asterids</taxon>
        <taxon>campanulids</taxon>
        <taxon>Asterales</taxon>
        <taxon>Asteraceae</taxon>
        <taxon>Asteroideae</taxon>
        <taxon>Anthemideae</taxon>
        <taxon>Anthemidinae</taxon>
        <taxon>Tanacetum</taxon>
    </lineage>
</organism>
<dbReference type="EMBL" id="BQNB010020621">
    <property type="protein sequence ID" value="GJT97879.1"/>
    <property type="molecule type" value="Genomic_DNA"/>
</dbReference>
<sequence>MLATDDIINGDTWFLRYIDTRPNGDALTEVHAQSSEDLKTMQKNLALTADVLQETTTNLPKTTLNFTNTRNKNVELSQAKEMQKAKTVKDFISRIIRKKDVAKCKQAEKESIFKQSNLTWLADTYKEIDETRLEAH</sequence>
<evidence type="ECO:0000313" key="2">
    <source>
        <dbReference type="Proteomes" id="UP001151760"/>
    </source>
</evidence>
<dbReference type="Proteomes" id="UP001151760">
    <property type="component" value="Unassembled WGS sequence"/>
</dbReference>
<gene>
    <name evidence="1" type="ORF">Tco_1093397</name>
</gene>
<name>A0ABQ5IDV8_9ASTR</name>
<reference evidence="1" key="1">
    <citation type="journal article" date="2022" name="Int. J. Mol. Sci.">
        <title>Draft Genome of Tanacetum Coccineum: Genomic Comparison of Closely Related Tanacetum-Family Plants.</title>
        <authorList>
            <person name="Yamashiro T."/>
            <person name="Shiraishi A."/>
            <person name="Nakayama K."/>
            <person name="Satake H."/>
        </authorList>
    </citation>
    <scope>NUCLEOTIDE SEQUENCE</scope>
</reference>
<protein>
    <submittedName>
        <fullName evidence="1">Uncharacterized protein</fullName>
    </submittedName>
</protein>